<sequence length="357" mass="40830">MLFDKLKKLIGRRYFPLNRLEISQKKLIKNYKHLSAIDKKIKVAPVLKSNAYGHGIAEVAKVLDRLNPPFFCVDSLYEAYKLYKAGIKSRILIMGYVNPENLKVKNLPFSYVVYEIGQLNQILNYQPDAKIHIFVDTGMHREGILLKDLEEFLNDIPKRYFGNIEGLSSHFGASEKPNAYETKDQAKKFKKAVSILNKYGIFPRWKHFANSDGLINSKVLGLGSISNMARVGLGLYDSVLRFITHINQIKELKKGDKVGYDFTYTAKKDMTMAVLPVGYNDGVDRILSNRGEVLIKRVRCPIIGRVSMNITTVDVSKVKNVKVGDEVEIIFNPKINGRIPYEYMVHLNYEIKRVVVY</sequence>
<organism evidence="7 8">
    <name type="scientific">Candidatus Roizmanbacteria bacterium GW2011_GWC2_37_13</name>
    <dbReference type="NCBI Taxonomy" id="1618486"/>
    <lineage>
        <taxon>Bacteria</taxon>
        <taxon>Candidatus Roizmaniibacteriota</taxon>
    </lineage>
</organism>
<evidence type="ECO:0000256" key="3">
    <source>
        <dbReference type="ARBA" id="ARBA00023235"/>
    </source>
</evidence>
<comment type="caution">
    <text evidence="7">The sequence shown here is derived from an EMBL/GenBank/DDBJ whole genome shotgun (WGS) entry which is preliminary data.</text>
</comment>
<comment type="cofactor">
    <cofactor evidence="1 4">
        <name>pyridoxal 5'-phosphate</name>
        <dbReference type="ChEBI" id="CHEBI:597326"/>
    </cofactor>
</comment>
<dbReference type="Gene3D" id="3.20.20.10">
    <property type="entry name" value="Alanine racemase"/>
    <property type="match status" value="1"/>
</dbReference>
<feature type="binding site" evidence="5">
    <location>
        <position position="141"/>
    </location>
    <ligand>
        <name>substrate</name>
    </ligand>
</feature>
<evidence type="ECO:0000256" key="5">
    <source>
        <dbReference type="PIRSR" id="PIRSR600821-52"/>
    </source>
</evidence>
<dbReference type="PATRIC" id="fig|1618486.3.peg.999"/>
<dbReference type="SUPFAM" id="SSF50621">
    <property type="entry name" value="Alanine racemase C-terminal domain-like"/>
    <property type="match status" value="1"/>
</dbReference>
<evidence type="ECO:0000256" key="2">
    <source>
        <dbReference type="ARBA" id="ARBA00022898"/>
    </source>
</evidence>
<evidence type="ECO:0000256" key="4">
    <source>
        <dbReference type="PIRSR" id="PIRSR600821-50"/>
    </source>
</evidence>
<dbReference type="Pfam" id="PF00842">
    <property type="entry name" value="Ala_racemase_C"/>
    <property type="match status" value="1"/>
</dbReference>
<dbReference type="EMBL" id="LBSV01000017">
    <property type="protein sequence ID" value="KKQ24321.1"/>
    <property type="molecule type" value="Genomic_DNA"/>
</dbReference>
<dbReference type="GO" id="GO:0005829">
    <property type="term" value="C:cytosol"/>
    <property type="evidence" value="ECO:0007669"/>
    <property type="project" value="TreeGrafter"/>
</dbReference>
<dbReference type="PRINTS" id="PR00992">
    <property type="entry name" value="ALARACEMASE"/>
</dbReference>
<name>A0A0G0J8B4_9BACT</name>
<proteinExistence type="predicted"/>
<protein>
    <submittedName>
        <fullName evidence="7">Alanine racemase</fullName>
    </submittedName>
</protein>
<feature type="modified residue" description="N6-(pyridoxal phosphate)lysine" evidence="4">
    <location>
        <position position="48"/>
    </location>
</feature>
<dbReference type="GO" id="GO:0030632">
    <property type="term" value="P:D-alanine biosynthetic process"/>
    <property type="evidence" value="ECO:0007669"/>
    <property type="project" value="TreeGrafter"/>
</dbReference>
<dbReference type="InterPro" id="IPR001608">
    <property type="entry name" value="Ala_racemase_N"/>
</dbReference>
<dbReference type="InterPro" id="IPR009006">
    <property type="entry name" value="Ala_racemase/Decarboxylase_C"/>
</dbReference>
<keyword evidence="2 4" id="KW-0663">Pyridoxal phosphate</keyword>
<dbReference type="Pfam" id="PF01168">
    <property type="entry name" value="Ala_racemase_N"/>
    <property type="match status" value="1"/>
</dbReference>
<dbReference type="PANTHER" id="PTHR30511:SF0">
    <property type="entry name" value="ALANINE RACEMASE, CATABOLIC-RELATED"/>
    <property type="match status" value="1"/>
</dbReference>
<reference evidence="7 8" key="1">
    <citation type="journal article" date="2015" name="Nature">
        <title>rRNA introns, odd ribosomes, and small enigmatic genomes across a large radiation of phyla.</title>
        <authorList>
            <person name="Brown C.T."/>
            <person name="Hug L.A."/>
            <person name="Thomas B.C."/>
            <person name="Sharon I."/>
            <person name="Castelle C.J."/>
            <person name="Singh A."/>
            <person name="Wilkins M.J."/>
            <person name="Williams K.H."/>
            <person name="Banfield J.F."/>
        </authorList>
    </citation>
    <scope>NUCLEOTIDE SEQUENCE [LARGE SCALE GENOMIC DNA]</scope>
</reference>
<dbReference type="AlphaFoldDB" id="A0A0G0J8B4"/>
<dbReference type="Proteomes" id="UP000034917">
    <property type="component" value="Unassembled WGS sequence"/>
</dbReference>
<dbReference type="GO" id="GO:0030170">
    <property type="term" value="F:pyridoxal phosphate binding"/>
    <property type="evidence" value="ECO:0007669"/>
    <property type="project" value="TreeGrafter"/>
</dbReference>
<accession>A0A0G0J8B4</accession>
<evidence type="ECO:0000313" key="7">
    <source>
        <dbReference type="EMBL" id="KKQ24321.1"/>
    </source>
</evidence>
<dbReference type="NCBIfam" id="TIGR00492">
    <property type="entry name" value="alr"/>
    <property type="match status" value="1"/>
</dbReference>
<dbReference type="InterPro" id="IPR029066">
    <property type="entry name" value="PLP-binding_barrel"/>
</dbReference>
<dbReference type="InterPro" id="IPR000821">
    <property type="entry name" value="Ala_racemase"/>
</dbReference>
<feature type="domain" description="Alanine racemase C-terminal" evidence="6">
    <location>
        <begin position="239"/>
        <end position="356"/>
    </location>
</feature>
<gene>
    <name evidence="7" type="ORF">US40_C0017G0017</name>
</gene>
<dbReference type="InterPro" id="IPR011079">
    <property type="entry name" value="Ala_racemase_C"/>
</dbReference>
<dbReference type="CDD" id="cd00430">
    <property type="entry name" value="PLPDE_III_AR"/>
    <property type="match status" value="1"/>
</dbReference>
<dbReference type="SUPFAM" id="SSF51419">
    <property type="entry name" value="PLP-binding barrel"/>
    <property type="match status" value="1"/>
</dbReference>
<dbReference type="SMART" id="SM01005">
    <property type="entry name" value="Ala_racemase_C"/>
    <property type="match status" value="1"/>
</dbReference>
<dbReference type="GO" id="GO:0008784">
    <property type="term" value="F:alanine racemase activity"/>
    <property type="evidence" value="ECO:0007669"/>
    <property type="project" value="InterPro"/>
</dbReference>
<keyword evidence="3" id="KW-0413">Isomerase</keyword>
<dbReference type="PANTHER" id="PTHR30511">
    <property type="entry name" value="ALANINE RACEMASE"/>
    <property type="match status" value="1"/>
</dbReference>
<dbReference type="Gene3D" id="2.40.37.10">
    <property type="entry name" value="Lyase, Ornithine Decarboxylase, Chain A, domain 1"/>
    <property type="match status" value="1"/>
</dbReference>
<evidence type="ECO:0000313" key="8">
    <source>
        <dbReference type="Proteomes" id="UP000034917"/>
    </source>
</evidence>
<evidence type="ECO:0000259" key="6">
    <source>
        <dbReference type="SMART" id="SM01005"/>
    </source>
</evidence>
<feature type="binding site" evidence="5">
    <location>
        <position position="308"/>
    </location>
    <ligand>
        <name>substrate</name>
    </ligand>
</feature>
<evidence type="ECO:0000256" key="1">
    <source>
        <dbReference type="ARBA" id="ARBA00001933"/>
    </source>
</evidence>